<proteinExistence type="predicted"/>
<feature type="compositionally biased region" description="Basic and acidic residues" evidence="1">
    <location>
        <begin position="210"/>
        <end position="220"/>
    </location>
</feature>
<evidence type="ECO:0000256" key="1">
    <source>
        <dbReference type="SAM" id="MobiDB-lite"/>
    </source>
</evidence>
<sequence length="697" mass="75902">MVDHRTHQGVVLQRGRPGTGLRDPQLRERIQRQRRQAGGQGDVLPRAATAGDTVIVEDQRGLVLLAEQAVANRERLALPVRQCFPTFGAAHVHQLRHRHRGGAERGAGLRGEIRVLAGGARQVHGLAQLRGQPPGLGPLAPVHAHPRQIDTAKRRHPQRRIATPAQSLAQALALVRIAGRGRQPPAGRERRGEVGHEGRRDGVRHRHHQVREPGVHRQREQPAAALRHRTRLVQRSDGLQPRPGGGKRVVRRRLGEFERRGIPPGARGGQHQLGEILADHLRRRDLGERRAFAPQAQAYAGGRSSGAPPALVRTGAGDRLQRQHGAAVAPHRAPLQAAVHHGGDAGHGERGLRHVGGENHPAWPLGAQRPALVRRRRARVQRDDLRLDPAERPRRVRDLPAAGEEHEHVPLRLRQGPLHCGRKAGLQLTAVGHPPGIVAEVVDAHGIGPARRLQQLGTEVARQALALNRRGGDDQPRPLRAGTQQRQEQVRVPAPLVELVQHDSGETGKPVRRQPAQGDTGCDEHHLAVRTVADITADGMAHPAAGRLAQVARDEAGQAGGREPARLDHQHPPLPPRPQRQPRGLARACGRGHHHRPLRQGGTEGRLDDVNGELGRALGHGPTGYPRAATSPRAGAVTRARSSAPDPRRGERRRLAAPGRKDPTRRNGECRLPRAADLRQESRAVTGRAGWPLLADR</sequence>
<feature type="region of interest" description="Disordered" evidence="1">
    <location>
        <begin position="1"/>
        <end position="23"/>
    </location>
</feature>
<feature type="compositionally biased region" description="Basic and acidic residues" evidence="1">
    <location>
        <begin position="659"/>
        <end position="682"/>
    </location>
</feature>
<name>A0A5B8RC01_9ZZZZ</name>
<feature type="region of interest" description="Disordered" evidence="1">
    <location>
        <begin position="503"/>
        <end position="522"/>
    </location>
</feature>
<feature type="region of interest" description="Disordered" evidence="1">
    <location>
        <begin position="468"/>
        <end position="489"/>
    </location>
</feature>
<dbReference type="AlphaFoldDB" id="A0A5B8RC01"/>
<feature type="region of interest" description="Disordered" evidence="1">
    <location>
        <begin position="555"/>
        <end position="697"/>
    </location>
</feature>
<reference evidence="2" key="1">
    <citation type="submission" date="2019-06" db="EMBL/GenBank/DDBJ databases">
        <authorList>
            <person name="Murdoch R.W."/>
            <person name="Fathepure B."/>
        </authorList>
    </citation>
    <scope>NUCLEOTIDE SEQUENCE</scope>
</reference>
<gene>
    <name evidence="2" type="ORF">KBTEX_00613</name>
</gene>
<feature type="region of interest" description="Disordered" evidence="1">
    <location>
        <begin position="178"/>
        <end position="251"/>
    </location>
</feature>
<evidence type="ECO:0000313" key="2">
    <source>
        <dbReference type="EMBL" id="QEA04305.1"/>
    </source>
</evidence>
<organism evidence="2">
    <name type="scientific">uncultured organism</name>
    <dbReference type="NCBI Taxonomy" id="155900"/>
    <lineage>
        <taxon>unclassified sequences</taxon>
        <taxon>environmental samples</taxon>
    </lineage>
</organism>
<accession>A0A5B8RC01</accession>
<dbReference type="EMBL" id="MN079082">
    <property type="protein sequence ID" value="QEA04305.1"/>
    <property type="molecule type" value="Genomic_DNA"/>
</dbReference>
<feature type="compositionally biased region" description="Basic and acidic residues" evidence="1">
    <location>
        <begin position="187"/>
        <end position="201"/>
    </location>
</feature>
<protein>
    <submittedName>
        <fullName evidence="2">Uncharacterized protein</fullName>
    </submittedName>
</protein>